<sequence length="287" mass="33333">MVLRFKLFKIIILAFLVYNYSGIILAQQKLHIVTSSTPIAAIVKAIVQDLAEVESLEFGQNSCSHGYQFKPSDIYKIQSADLIIYIDDRFEHYMTKLSTFCQSQVIKLSGIEGISLINNGIRNNWHIWYDIDNIKLISLELYKILTNKLDHYLKQDLFKSYQEFIVQLNVIQEKKNDLFKNFFRDIIVLDSAIEYFFNCNKAKVIKVPINCHRGIILSTIQKIRSLSKKKSLCVILGQQENIKNLNALFNDKIKVIRLDREAWNKNIDSKLLLSNLNTVIVQLHDCL</sequence>
<gene>
    <name evidence="5" type="ORF">OCHUTO_0349</name>
</gene>
<dbReference type="OrthoDB" id="7346865at2"/>
<dbReference type="Pfam" id="PF01297">
    <property type="entry name" value="ZnuA"/>
    <property type="match status" value="1"/>
</dbReference>
<keyword evidence="2" id="KW-0813">Transport</keyword>
<dbReference type="EMBL" id="LANP01000006">
    <property type="protein sequence ID" value="KJV56750.1"/>
    <property type="molecule type" value="Genomic_DNA"/>
</dbReference>
<evidence type="ECO:0000313" key="6">
    <source>
        <dbReference type="Proteomes" id="UP000033616"/>
    </source>
</evidence>
<dbReference type="RefSeq" id="WP_045797093.1">
    <property type="nucleotide sequence ID" value="NZ_LANP01000006.1"/>
</dbReference>
<dbReference type="Gene3D" id="3.40.50.1980">
    <property type="entry name" value="Nitrogenase molybdenum iron protein domain"/>
    <property type="match status" value="1"/>
</dbReference>
<dbReference type="GO" id="GO:0030001">
    <property type="term" value="P:metal ion transport"/>
    <property type="evidence" value="ECO:0007669"/>
    <property type="project" value="InterPro"/>
</dbReference>
<dbReference type="InterPro" id="IPR050492">
    <property type="entry name" value="Bact_metal-bind_prot9"/>
</dbReference>
<evidence type="ECO:0000313" key="5">
    <source>
        <dbReference type="EMBL" id="KJV56750.1"/>
    </source>
</evidence>
<dbReference type="Proteomes" id="UP000033616">
    <property type="component" value="Unassembled WGS sequence"/>
</dbReference>
<comment type="caution">
    <text evidence="5">The sequence shown here is derived from an EMBL/GenBank/DDBJ whole genome shotgun (WGS) entry which is preliminary data.</text>
</comment>
<evidence type="ECO:0000256" key="4">
    <source>
        <dbReference type="ARBA" id="ARBA00022729"/>
    </source>
</evidence>
<evidence type="ECO:0000256" key="3">
    <source>
        <dbReference type="ARBA" id="ARBA00022723"/>
    </source>
</evidence>
<dbReference type="GO" id="GO:0030313">
    <property type="term" value="C:cell envelope"/>
    <property type="evidence" value="ECO:0007669"/>
    <property type="project" value="UniProtKB-SubCell"/>
</dbReference>
<dbReference type="PANTHER" id="PTHR42953:SF1">
    <property type="entry name" value="METAL-BINDING PROTEIN HI_0362-RELATED"/>
    <property type="match status" value="1"/>
</dbReference>
<evidence type="ECO:0000256" key="1">
    <source>
        <dbReference type="ARBA" id="ARBA00004196"/>
    </source>
</evidence>
<dbReference type="AlphaFoldDB" id="A0A0F3MLY7"/>
<proteinExistence type="predicted"/>
<reference evidence="5 6" key="1">
    <citation type="submission" date="2015-02" db="EMBL/GenBank/DDBJ databases">
        <title>Genome Sequencing of Rickettsiales.</title>
        <authorList>
            <person name="Daugherty S.C."/>
            <person name="Su Q."/>
            <person name="Abolude K."/>
            <person name="Beier-Sexton M."/>
            <person name="Carlyon J.A."/>
            <person name="Carter R."/>
            <person name="Day N.P."/>
            <person name="Dumler S.J."/>
            <person name="Dyachenko V."/>
            <person name="Godinez A."/>
            <person name="Kurtti T.J."/>
            <person name="Lichay M."/>
            <person name="Mullins K.E."/>
            <person name="Ott S."/>
            <person name="Pappas-Brown V."/>
            <person name="Paris D.H."/>
            <person name="Patel P."/>
            <person name="Richards A.L."/>
            <person name="Sadzewicz L."/>
            <person name="Sears K."/>
            <person name="Seidman D."/>
            <person name="Sengamalay N."/>
            <person name="Stenos J."/>
            <person name="Tallon L.J."/>
            <person name="Vincent G."/>
            <person name="Fraser C.M."/>
            <person name="Munderloh U."/>
            <person name="Dunning-Hotopp J.C."/>
        </authorList>
    </citation>
    <scope>NUCLEOTIDE SEQUENCE [LARGE SCALE GENOMIC DNA]</scope>
    <source>
        <strain evidence="5 6">Fuller</strain>
    </source>
</reference>
<dbReference type="InterPro" id="IPR006127">
    <property type="entry name" value="ZnuA-like"/>
</dbReference>
<protein>
    <submittedName>
        <fullName evidence="5">Periplasmic solute binding family protein</fullName>
    </submittedName>
</protein>
<dbReference type="STRING" id="1359168.OCHUTO_0349"/>
<keyword evidence="4" id="KW-0732">Signal</keyword>
<accession>A0A0F3MLY7</accession>
<organism evidence="5 6">
    <name type="scientific">Orientia chuto str. Dubai</name>
    <dbReference type="NCBI Taxonomy" id="1359168"/>
    <lineage>
        <taxon>Bacteria</taxon>
        <taxon>Pseudomonadati</taxon>
        <taxon>Pseudomonadota</taxon>
        <taxon>Alphaproteobacteria</taxon>
        <taxon>Rickettsiales</taxon>
        <taxon>Rickettsiaceae</taxon>
        <taxon>Rickettsieae</taxon>
        <taxon>Orientia</taxon>
    </lineage>
</organism>
<dbReference type="PANTHER" id="PTHR42953">
    <property type="entry name" value="HIGH-AFFINITY ZINC UPTAKE SYSTEM PROTEIN ZNUA-RELATED"/>
    <property type="match status" value="1"/>
</dbReference>
<comment type="subcellular location">
    <subcellularLocation>
        <location evidence="1">Cell envelope</location>
    </subcellularLocation>
</comment>
<keyword evidence="3" id="KW-0479">Metal-binding</keyword>
<name>A0A0F3MLY7_9RICK</name>
<keyword evidence="6" id="KW-1185">Reference proteome</keyword>
<dbReference type="SUPFAM" id="SSF53807">
    <property type="entry name" value="Helical backbone' metal receptor"/>
    <property type="match status" value="1"/>
</dbReference>
<dbReference type="PATRIC" id="fig|1359168.3.peg.1106"/>
<evidence type="ECO:0000256" key="2">
    <source>
        <dbReference type="ARBA" id="ARBA00022448"/>
    </source>
</evidence>
<dbReference type="GO" id="GO:0046872">
    <property type="term" value="F:metal ion binding"/>
    <property type="evidence" value="ECO:0007669"/>
    <property type="project" value="UniProtKB-KW"/>
</dbReference>